<keyword evidence="3" id="KW-0804">Transcription</keyword>
<dbReference type="Gene3D" id="1.10.10.10">
    <property type="entry name" value="Winged helix-like DNA-binding domain superfamily/Winged helix DNA-binding domain"/>
    <property type="match status" value="1"/>
</dbReference>
<evidence type="ECO:0000313" key="6">
    <source>
        <dbReference type="Proteomes" id="UP000824093"/>
    </source>
</evidence>
<dbReference type="InterPro" id="IPR036388">
    <property type="entry name" value="WH-like_DNA-bd_sf"/>
</dbReference>
<dbReference type="SMART" id="SM00345">
    <property type="entry name" value="HTH_GNTR"/>
    <property type="match status" value="1"/>
</dbReference>
<name>A0A9D1M2A0_9FIRM</name>
<dbReference type="GO" id="GO:0003700">
    <property type="term" value="F:DNA-binding transcription factor activity"/>
    <property type="evidence" value="ECO:0007669"/>
    <property type="project" value="InterPro"/>
</dbReference>
<reference evidence="5" key="1">
    <citation type="submission" date="2020-10" db="EMBL/GenBank/DDBJ databases">
        <authorList>
            <person name="Gilroy R."/>
        </authorList>
    </citation>
    <scope>NUCLEOTIDE SEQUENCE</scope>
    <source>
        <strain evidence="5">CHK195-15760</strain>
    </source>
</reference>
<keyword evidence="1" id="KW-0805">Transcription regulation</keyword>
<evidence type="ECO:0000256" key="2">
    <source>
        <dbReference type="ARBA" id="ARBA00023125"/>
    </source>
</evidence>
<dbReference type="PANTHER" id="PTHR38445:SF7">
    <property type="entry name" value="GNTR-FAMILY TRANSCRIPTIONAL REGULATOR"/>
    <property type="match status" value="1"/>
</dbReference>
<dbReference type="GO" id="GO:0003677">
    <property type="term" value="F:DNA binding"/>
    <property type="evidence" value="ECO:0007669"/>
    <property type="project" value="UniProtKB-KW"/>
</dbReference>
<gene>
    <name evidence="5" type="ORF">IAB70_06660</name>
</gene>
<evidence type="ECO:0000313" key="5">
    <source>
        <dbReference type="EMBL" id="HIU52272.1"/>
    </source>
</evidence>
<keyword evidence="2" id="KW-0238">DNA-binding</keyword>
<sequence>MNIIISNNSSVPIYEQINNAIKAAIFSNELKEEDMLPSVRNLANDLKISFLTVKKAYDELEREGFIKTVQGKGSFIAPKNLELIKEEKLKEIQDYIEKIYNISKVANIAEDEIKELFKMIFEEDF</sequence>
<dbReference type="EMBL" id="DVNH01000049">
    <property type="protein sequence ID" value="HIU52272.1"/>
    <property type="molecule type" value="Genomic_DNA"/>
</dbReference>
<proteinExistence type="predicted"/>
<dbReference type="PROSITE" id="PS50949">
    <property type="entry name" value="HTH_GNTR"/>
    <property type="match status" value="1"/>
</dbReference>
<evidence type="ECO:0000256" key="1">
    <source>
        <dbReference type="ARBA" id="ARBA00023015"/>
    </source>
</evidence>
<dbReference type="AlphaFoldDB" id="A0A9D1M2A0"/>
<reference evidence="5" key="2">
    <citation type="journal article" date="2021" name="PeerJ">
        <title>Extensive microbial diversity within the chicken gut microbiome revealed by metagenomics and culture.</title>
        <authorList>
            <person name="Gilroy R."/>
            <person name="Ravi A."/>
            <person name="Getino M."/>
            <person name="Pursley I."/>
            <person name="Horton D.L."/>
            <person name="Alikhan N.F."/>
            <person name="Baker D."/>
            <person name="Gharbi K."/>
            <person name="Hall N."/>
            <person name="Watson M."/>
            <person name="Adriaenssens E.M."/>
            <person name="Foster-Nyarko E."/>
            <person name="Jarju S."/>
            <person name="Secka A."/>
            <person name="Antonio M."/>
            <person name="Oren A."/>
            <person name="Chaudhuri R.R."/>
            <person name="La Ragione R."/>
            <person name="Hildebrand F."/>
            <person name="Pallen M.J."/>
        </authorList>
    </citation>
    <scope>NUCLEOTIDE SEQUENCE</scope>
    <source>
        <strain evidence="5">CHK195-15760</strain>
    </source>
</reference>
<comment type="caution">
    <text evidence="5">The sequence shown here is derived from an EMBL/GenBank/DDBJ whole genome shotgun (WGS) entry which is preliminary data.</text>
</comment>
<dbReference type="InterPro" id="IPR036390">
    <property type="entry name" value="WH_DNA-bd_sf"/>
</dbReference>
<dbReference type="SUPFAM" id="SSF46785">
    <property type="entry name" value="Winged helix' DNA-binding domain"/>
    <property type="match status" value="1"/>
</dbReference>
<dbReference type="CDD" id="cd07377">
    <property type="entry name" value="WHTH_GntR"/>
    <property type="match status" value="1"/>
</dbReference>
<evidence type="ECO:0000259" key="4">
    <source>
        <dbReference type="PROSITE" id="PS50949"/>
    </source>
</evidence>
<dbReference type="PANTHER" id="PTHR38445">
    <property type="entry name" value="HTH-TYPE TRANSCRIPTIONAL REPRESSOR YTRA"/>
    <property type="match status" value="1"/>
</dbReference>
<organism evidence="5 6">
    <name type="scientific">Candidatus Merdicola faecigallinarum</name>
    <dbReference type="NCBI Taxonomy" id="2840862"/>
    <lineage>
        <taxon>Bacteria</taxon>
        <taxon>Bacillati</taxon>
        <taxon>Bacillota</taxon>
        <taxon>Clostridia</taxon>
        <taxon>Candidatus Merdicola</taxon>
    </lineage>
</organism>
<accession>A0A9D1M2A0</accession>
<dbReference type="InterPro" id="IPR000524">
    <property type="entry name" value="Tscrpt_reg_HTH_GntR"/>
</dbReference>
<evidence type="ECO:0000256" key="3">
    <source>
        <dbReference type="ARBA" id="ARBA00023163"/>
    </source>
</evidence>
<feature type="domain" description="HTH gntR-type" evidence="4">
    <location>
        <begin position="11"/>
        <end position="79"/>
    </location>
</feature>
<protein>
    <submittedName>
        <fullName evidence="5">GntR family transcriptional regulator</fullName>
    </submittedName>
</protein>
<dbReference type="Pfam" id="PF00392">
    <property type="entry name" value="GntR"/>
    <property type="match status" value="1"/>
</dbReference>
<dbReference type="Proteomes" id="UP000824093">
    <property type="component" value="Unassembled WGS sequence"/>
</dbReference>